<accession>A0A7H0H4K1</accession>
<keyword evidence="2" id="KW-0812">Transmembrane</keyword>
<feature type="transmembrane region" description="Helical" evidence="2">
    <location>
        <begin position="41"/>
        <end position="63"/>
    </location>
</feature>
<feature type="transmembrane region" description="Helical" evidence="2">
    <location>
        <begin position="253"/>
        <end position="272"/>
    </location>
</feature>
<name>A0A7H0H4K1_9ACTN</name>
<keyword evidence="2" id="KW-1133">Transmembrane helix</keyword>
<dbReference type="RefSeq" id="WP_187720597.1">
    <property type="nucleotide sequence ID" value="NZ_BAABBL010000009.1"/>
</dbReference>
<feature type="transmembrane region" description="Helical" evidence="2">
    <location>
        <begin position="83"/>
        <end position="104"/>
    </location>
</feature>
<proteinExistence type="predicted"/>
<keyword evidence="4" id="KW-1185">Reference proteome</keyword>
<feature type="transmembrane region" description="Helical" evidence="2">
    <location>
        <begin position="183"/>
        <end position="204"/>
    </location>
</feature>
<gene>
    <name evidence="3" type="ORF">H9L22_14885</name>
</gene>
<dbReference type="Proteomes" id="UP000516117">
    <property type="component" value="Chromosome"/>
</dbReference>
<feature type="region of interest" description="Disordered" evidence="1">
    <location>
        <begin position="1"/>
        <end position="20"/>
    </location>
</feature>
<feature type="compositionally biased region" description="Polar residues" evidence="1">
    <location>
        <begin position="1"/>
        <end position="14"/>
    </location>
</feature>
<sequence length="433" mass="47019">MSKRPAQTQDNAAQPRTPIDRGHTYPTPLWLDLIRWLCHGLLFSALANAATLLISVVVGIALIETEAFDLPWRVRDGIDEFFRAFLGVSALGGGFGLAIVYAVVRDIHAALLRWHLGRFTEEKANRALVPVGWQRDSYVTKEGDGSLLGLFPGLTILGFTILVLGPIVGITAIVGAFDGESYAGPSAIAAVVLIIVPLVGAALLRKVPESRAAKFWGTDKAGTFVPANKKGVASPAVARLAVLSIKVDRITTALAVTAVSTFGLTMVATMIVQPCRYCDRRDLNRLGESVVAFVAGSAGVILAVTLIPCVVMLFVHAILRYRLRTTLLAEAADDNATVPPWALLHHVLLQQAPLFSFFLLFHMLGSVIVEIAWTGLILEDPILVVEEETWFLVLRIGIALLACGAFAWWYGRGNAARQKEELMERWAGTRPQR</sequence>
<feature type="transmembrane region" description="Helical" evidence="2">
    <location>
        <begin position="147"/>
        <end position="177"/>
    </location>
</feature>
<feature type="transmembrane region" description="Helical" evidence="2">
    <location>
        <begin position="354"/>
        <end position="378"/>
    </location>
</feature>
<reference evidence="3 4" key="1">
    <citation type="submission" date="2020-08" db="EMBL/GenBank/DDBJ databases">
        <title>Genome sequence of Tessaracoccus defluvii JCM 17540T.</title>
        <authorList>
            <person name="Hyun D.-W."/>
            <person name="Bae J.-W."/>
        </authorList>
    </citation>
    <scope>NUCLEOTIDE SEQUENCE [LARGE SCALE GENOMIC DNA]</scope>
    <source>
        <strain evidence="3 4">JCM 17540</strain>
    </source>
</reference>
<protein>
    <submittedName>
        <fullName evidence="3">Uncharacterized protein</fullName>
    </submittedName>
</protein>
<organism evidence="3 4">
    <name type="scientific">Tessaracoccus defluvii</name>
    <dbReference type="NCBI Taxonomy" id="1285901"/>
    <lineage>
        <taxon>Bacteria</taxon>
        <taxon>Bacillati</taxon>
        <taxon>Actinomycetota</taxon>
        <taxon>Actinomycetes</taxon>
        <taxon>Propionibacteriales</taxon>
        <taxon>Propionibacteriaceae</taxon>
        <taxon>Tessaracoccus</taxon>
    </lineage>
</organism>
<keyword evidence="2" id="KW-0472">Membrane</keyword>
<evidence type="ECO:0000256" key="1">
    <source>
        <dbReference type="SAM" id="MobiDB-lite"/>
    </source>
</evidence>
<dbReference type="AlphaFoldDB" id="A0A7H0H4K1"/>
<dbReference type="KEGG" id="tdf:H9L22_14885"/>
<feature type="transmembrane region" description="Helical" evidence="2">
    <location>
        <begin position="390"/>
        <end position="410"/>
    </location>
</feature>
<evidence type="ECO:0000256" key="2">
    <source>
        <dbReference type="SAM" id="Phobius"/>
    </source>
</evidence>
<evidence type="ECO:0000313" key="4">
    <source>
        <dbReference type="Proteomes" id="UP000516117"/>
    </source>
</evidence>
<dbReference type="EMBL" id="CP060789">
    <property type="protein sequence ID" value="QNP55467.1"/>
    <property type="molecule type" value="Genomic_DNA"/>
</dbReference>
<evidence type="ECO:0000313" key="3">
    <source>
        <dbReference type="EMBL" id="QNP55467.1"/>
    </source>
</evidence>
<feature type="transmembrane region" description="Helical" evidence="2">
    <location>
        <begin position="292"/>
        <end position="315"/>
    </location>
</feature>